<protein>
    <recommendedName>
        <fullName evidence="2">phospholipase C</fullName>
        <ecNumber evidence="2">3.1.4.3</ecNumber>
    </recommendedName>
</protein>
<organism evidence="5 6">
    <name type="scientific">Janthinobacterium lividum</name>
    <dbReference type="NCBI Taxonomy" id="29581"/>
    <lineage>
        <taxon>Bacteria</taxon>
        <taxon>Pseudomonadati</taxon>
        <taxon>Pseudomonadota</taxon>
        <taxon>Betaproteobacteria</taxon>
        <taxon>Burkholderiales</taxon>
        <taxon>Oxalobacteraceae</taxon>
        <taxon>Janthinobacterium</taxon>
    </lineage>
</organism>
<dbReference type="GO" id="GO:0034480">
    <property type="term" value="F:phosphatidylcholine phospholipase C activity"/>
    <property type="evidence" value="ECO:0007669"/>
    <property type="project" value="UniProtKB-EC"/>
</dbReference>
<dbReference type="EC" id="3.1.4.3" evidence="2"/>
<dbReference type="Proteomes" id="UP000182489">
    <property type="component" value="Unassembled WGS sequence"/>
</dbReference>
<dbReference type="PANTHER" id="PTHR31956:SF36">
    <property type="entry name" value="NON-HEMOLYTIC PHOSPHOLIPASE C"/>
    <property type="match status" value="1"/>
</dbReference>
<dbReference type="InterPro" id="IPR006311">
    <property type="entry name" value="TAT_signal"/>
</dbReference>
<evidence type="ECO:0000313" key="6">
    <source>
        <dbReference type="Proteomes" id="UP000182489"/>
    </source>
</evidence>
<evidence type="ECO:0000256" key="2">
    <source>
        <dbReference type="ARBA" id="ARBA00012018"/>
    </source>
</evidence>
<evidence type="ECO:0000313" key="5">
    <source>
        <dbReference type="EMBL" id="SFX23518.1"/>
    </source>
</evidence>
<dbReference type="PROSITE" id="PS51318">
    <property type="entry name" value="TAT"/>
    <property type="match status" value="1"/>
</dbReference>
<dbReference type="PANTHER" id="PTHR31956">
    <property type="entry name" value="NON-SPECIFIC PHOSPHOLIPASE C4-RELATED"/>
    <property type="match status" value="1"/>
</dbReference>
<gene>
    <name evidence="5" type="ORF">SAMN03097694_1284</name>
</gene>
<dbReference type="Pfam" id="PF05506">
    <property type="entry name" value="PLipase_C_C"/>
    <property type="match status" value="2"/>
</dbReference>
<dbReference type="Pfam" id="PF04185">
    <property type="entry name" value="Phosphoesterase"/>
    <property type="match status" value="2"/>
</dbReference>
<feature type="domain" description="Bacterial phospholipase C C-terminal" evidence="4">
    <location>
        <begin position="656"/>
        <end position="739"/>
    </location>
</feature>
<dbReference type="InterPro" id="IPR007312">
    <property type="entry name" value="Phosphoesterase"/>
</dbReference>
<evidence type="ECO:0000256" key="3">
    <source>
        <dbReference type="ARBA" id="ARBA00022801"/>
    </source>
</evidence>
<dbReference type="AlphaFoldDB" id="A0AB38C4E2"/>
<evidence type="ECO:0000256" key="1">
    <source>
        <dbReference type="ARBA" id="ARBA00009717"/>
    </source>
</evidence>
<keyword evidence="3" id="KW-0378">Hydrolase</keyword>
<comment type="caution">
    <text evidence="5">The sequence shown here is derived from an EMBL/GenBank/DDBJ whole genome shotgun (WGS) entry which is preliminary data.</text>
</comment>
<comment type="similarity">
    <text evidence="1">Belongs to the bacterial phospholipase C family.</text>
</comment>
<dbReference type="GO" id="GO:0016042">
    <property type="term" value="P:lipid catabolic process"/>
    <property type="evidence" value="ECO:0007669"/>
    <property type="project" value="InterPro"/>
</dbReference>
<sequence>MSTNNSKRTFLRNSFGTMASIAALSAFPPAIRRALAIEANNVTGTIKDVQHVVMIMLENRSFDSHFGTFKGVRGYGDRFAAPSPNGYNIMYQTYTQAKPAGTYIPFRLDETKGNAQRAGSTPHTWADSQAAWDHGRMNRWPDAKGPLSMGYFDTAEVPFQRALADAFTVCDHYHCGMHTGTIANRLFYFTGTNGPNGRSPIDGKKVEIAVLNNQYNGGNDIGPSSEGWTWTTYADRLEKAGVRWKVYQSLIDNFGCNEMMSFRHWRAEIEKLPASRRPLHVSAVDITQDVTRAGPFYESSIDDALSPLAKGFHNTMPHGFLETFREDINKGKLPAVSWIIAPSAYSEHPECSSPAQGGWYVQQVLDALTANPDVWSKTVLLINFDENDGFFDHLPPPCAPSVNPDGSVAGATTLSKADIAAEYHNHKPATNLQPGIDGRPYGPGLRVPMWVVSPWSRGGWVNSQVFDHTSVLQFLEKRFGVLEPQISAYRRAVCGDLTSCFNFVNPNAGALPTLTGHGSKADVDALALSQSTARTLARPLASTTSRLPVQAGGTRPSRALPYVLHVTARADSGAKKVTLVFANDSGNQAGAVFHVYDELHLDRIPRRYVVEAGKTLEGSWEVASDGGAYRLWVLGPNGFHRHFIGDLKEQGDPRGPEIQACYMTCSPTELALKLHNKSSARCSFIVAAEAYRSDGPWMVEVPAGEVRTLNWSLADSGNWYDFSITCSTQKTFRRRVAGRIENGKDSVSDPSLGVS</sequence>
<evidence type="ECO:0000259" key="4">
    <source>
        <dbReference type="Pfam" id="PF05506"/>
    </source>
</evidence>
<reference evidence="5 6" key="1">
    <citation type="submission" date="2016-11" db="EMBL/GenBank/DDBJ databases">
        <authorList>
            <person name="Varghese N."/>
            <person name="Submissions S."/>
        </authorList>
    </citation>
    <scope>NUCLEOTIDE SEQUENCE [LARGE SCALE GENOMIC DNA]</scope>
    <source>
        <strain evidence="5 6">NFR18</strain>
    </source>
</reference>
<dbReference type="InterPro" id="IPR017850">
    <property type="entry name" value="Alkaline_phosphatase_core_sf"/>
</dbReference>
<name>A0AB38C4E2_9BURK</name>
<dbReference type="RefSeq" id="WP_072453218.1">
    <property type="nucleotide sequence ID" value="NZ_FPKH01000001.1"/>
</dbReference>
<dbReference type="Gene3D" id="3.40.720.10">
    <property type="entry name" value="Alkaline Phosphatase, subunit A"/>
    <property type="match status" value="2"/>
</dbReference>
<feature type="domain" description="Bacterial phospholipase C C-terminal" evidence="4">
    <location>
        <begin position="556"/>
        <end position="646"/>
    </location>
</feature>
<proteinExistence type="inferred from homology"/>
<accession>A0AB38C4E2</accession>
<dbReference type="EMBL" id="FPKH01000001">
    <property type="protein sequence ID" value="SFX23518.1"/>
    <property type="molecule type" value="Genomic_DNA"/>
</dbReference>
<dbReference type="InterPro" id="IPR017767">
    <property type="entry name" value="PC-PLC"/>
</dbReference>
<dbReference type="NCBIfam" id="TIGR03396">
    <property type="entry name" value="PC_PLC"/>
    <property type="match status" value="1"/>
</dbReference>
<dbReference type="InterPro" id="IPR008475">
    <property type="entry name" value="PLipase_C_C"/>
</dbReference>